<sequence>MNENYLNITGFVGTEVETRVLGDGVTVATFRVASTPRRWNSRDRSWSDAETNWYTVNCWRQLGRNCAESLRKGDPVVLYGKLTTQVWTAPDGVARQVMVVDAAVIGHDLNRGRSSFERTASEGVDERALAEINSGYGVGGAQVSSDGETIEEMAEAGSLVEAG</sequence>
<keyword evidence="1 2" id="KW-0238">DNA-binding</keyword>
<evidence type="ECO:0000313" key="5">
    <source>
        <dbReference type="Proteomes" id="UP001501581"/>
    </source>
</evidence>
<dbReference type="Pfam" id="PF00436">
    <property type="entry name" value="SSB"/>
    <property type="match status" value="1"/>
</dbReference>
<dbReference type="CDD" id="cd04496">
    <property type="entry name" value="SSB_OBF"/>
    <property type="match status" value="1"/>
</dbReference>
<dbReference type="InterPro" id="IPR000424">
    <property type="entry name" value="Primosome_PriB/ssb"/>
</dbReference>
<proteinExistence type="predicted"/>
<dbReference type="RefSeq" id="WP_343995872.1">
    <property type="nucleotide sequence ID" value="NZ_BAAALG010000012.1"/>
</dbReference>
<accession>A0ABN1TZB9</accession>
<evidence type="ECO:0000313" key="4">
    <source>
        <dbReference type="EMBL" id="GAA1109490.1"/>
    </source>
</evidence>
<reference evidence="4 5" key="1">
    <citation type="journal article" date="2019" name="Int. J. Syst. Evol. Microbiol.">
        <title>The Global Catalogue of Microorganisms (GCM) 10K type strain sequencing project: providing services to taxonomists for standard genome sequencing and annotation.</title>
        <authorList>
            <consortium name="The Broad Institute Genomics Platform"/>
            <consortium name="The Broad Institute Genome Sequencing Center for Infectious Disease"/>
            <person name="Wu L."/>
            <person name="Ma J."/>
        </authorList>
    </citation>
    <scope>NUCLEOTIDE SEQUENCE [LARGE SCALE GENOMIC DNA]</scope>
    <source>
        <strain evidence="4 5">JCM 13008</strain>
    </source>
</reference>
<dbReference type="InterPro" id="IPR011344">
    <property type="entry name" value="ssDNA-bd"/>
</dbReference>
<dbReference type="EMBL" id="BAAALG010000012">
    <property type="protein sequence ID" value="GAA1109490.1"/>
    <property type="molecule type" value="Genomic_DNA"/>
</dbReference>
<dbReference type="SUPFAM" id="SSF50249">
    <property type="entry name" value="Nucleic acid-binding proteins"/>
    <property type="match status" value="1"/>
</dbReference>
<dbReference type="PROSITE" id="PS50935">
    <property type="entry name" value="SSB"/>
    <property type="match status" value="1"/>
</dbReference>
<protein>
    <recommendedName>
        <fullName evidence="3">Single-stranded DNA-binding protein</fullName>
    </recommendedName>
</protein>
<dbReference type="Gene3D" id="2.40.50.140">
    <property type="entry name" value="Nucleic acid-binding proteins"/>
    <property type="match status" value="1"/>
</dbReference>
<dbReference type="PANTHER" id="PTHR10302:SF27">
    <property type="entry name" value="SINGLE-STRANDED DNA-BINDING PROTEIN"/>
    <property type="match status" value="1"/>
</dbReference>
<evidence type="ECO:0000256" key="1">
    <source>
        <dbReference type="ARBA" id="ARBA00023125"/>
    </source>
</evidence>
<keyword evidence="5" id="KW-1185">Reference proteome</keyword>
<evidence type="ECO:0000256" key="3">
    <source>
        <dbReference type="RuleBase" id="RU000524"/>
    </source>
</evidence>
<comment type="caution">
    <text evidence="4">The sequence shown here is derived from an EMBL/GenBank/DDBJ whole genome shotgun (WGS) entry which is preliminary data.</text>
</comment>
<dbReference type="Proteomes" id="UP001501581">
    <property type="component" value="Unassembled WGS sequence"/>
</dbReference>
<dbReference type="NCBIfam" id="TIGR00621">
    <property type="entry name" value="ssb"/>
    <property type="match status" value="1"/>
</dbReference>
<dbReference type="InterPro" id="IPR012340">
    <property type="entry name" value="NA-bd_OB-fold"/>
</dbReference>
<name>A0ABN1TZB9_9ACTN</name>
<organism evidence="4 5">
    <name type="scientific">Nocardioides dubius</name>
    <dbReference type="NCBI Taxonomy" id="317019"/>
    <lineage>
        <taxon>Bacteria</taxon>
        <taxon>Bacillati</taxon>
        <taxon>Actinomycetota</taxon>
        <taxon>Actinomycetes</taxon>
        <taxon>Propionibacteriales</taxon>
        <taxon>Nocardioidaceae</taxon>
        <taxon>Nocardioides</taxon>
    </lineage>
</organism>
<evidence type="ECO:0000256" key="2">
    <source>
        <dbReference type="PROSITE-ProRule" id="PRU00252"/>
    </source>
</evidence>
<dbReference type="PANTHER" id="PTHR10302">
    <property type="entry name" value="SINGLE-STRANDED DNA-BINDING PROTEIN"/>
    <property type="match status" value="1"/>
</dbReference>
<gene>
    <name evidence="4" type="ORF">GCM10009668_32330</name>
</gene>